<keyword evidence="5" id="KW-0732">Signal</keyword>
<evidence type="ECO:0000256" key="9">
    <source>
        <dbReference type="ARBA" id="ARBA00023128"/>
    </source>
</evidence>
<evidence type="ECO:0000256" key="10">
    <source>
        <dbReference type="ARBA" id="ARBA00023136"/>
    </source>
</evidence>
<keyword evidence="10" id="KW-0472">Membrane</keyword>
<evidence type="ECO:0000256" key="4">
    <source>
        <dbReference type="ARBA" id="ARBA00022692"/>
    </source>
</evidence>
<keyword evidence="7" id="KW-0249">Electron transport</keyword>
<feature type="region of interest" description="Disordered" evidence="12">
    <location>
        <begin position="25"/>
        <end position="45"/>
    </location>
</feature>
<reference evidence="13" key="3">
    <citation type="submission" date="2025-09" db="UniProtKB">
        <authorList>
            <consortium name="Ensembl"/>
        </authorList>
    </citation>
    <scope>IDENTIFICATION</scope>
</reference>
<evidence type="ECO:0000256" key="2">
    <source>
        <dbReference type="ARBA" id="ARBA00022448"/>
    </source>
</evidence>
<evidence type="ECO:0000256" key="1">
    <source>
        <dbReference type="ARBA" id="ARBA00004434"/>
    </source>
</evidence>
<keyword evidence="14" id="KW-1185">Reference proteome</keyword>
<dbReference type="Ensembl" id="ENSGWIT00000022369.1">
    <property type="protein sequence ID" value="ENSGWIP00000020356.1"/>
    <property type="gene ID" value="ENSGWIG00000011029.1"/>
</dbReference>
<keyword evidence="3" id="KW-0679">Respiratory chain</keyword>
<dbReference type="InterPro" id="IPR029160">
    <property type="entry name" value="UQCC4"/>
</dbReference>
<dbReference type="AlphaFoldDB" id="A0A8C5EF48"/>
<keyword evidence="9" id="KW-0496">Mitochondrion</keyword>
<name>A0A8C5EF48_GOUWI</name>
<reference evidence="13" key="2">
    <citation type="submission" date="2025-08" db="UniProtKB">
        <authorList>
            <consortium name="Ensembl"/>
        </authorList>
    </citation>
    <scope>IDENTIFICATION</scope>
</reference>
<sequence>RRRTLFVSVTGVYLCAVRSPTLTSRLSASSKAPPGTEEQVNDEPIKFSTSKASHRTWNVESSMGSQYSRPWWKVLPVSLVFISFLLWCVFREETEIDAQLEKKLYEHLPGLLPDEEDTESQNKSE</sequence>
<evidence type="ECO:0000256" key="11">
    <source>
        <dbReference type="ARBA" id="ARBA00034713"/>
    </source>
</evidence>
<protein>
    <submittedName>
        <fullName evidence="13">Si:ch211-231f6.6</fullName>
    </submittedName>
</protein>
<proteinExistence type="inferred from homology"/>
<evidence type="ECO:0000256" key="7">
    <source>
        <dbReference type="ARBA" id="ARBA00022982"/>
    </source>
</evidence>
<keyword evidence="4" id="KW-0812">Transmembrane</keyword>
<dbReference type="PANTHER" id="PTHR35268">
    <property type="entry name" value="PROTEIN CCSMST1"/>
    <property type="match status" value="1"/>
</dbReference>
<organism evidence="13 14">
    <name type="scientific">Gouania willdenowi</name>
    <name type="common">Blunt-snouted clingfish</name>
    <name type="synonym">Lepadogaster willdenowi</name>
    <dbReference type="NCBI Taxonomy" id="441366"/>
    <lineage>
        <taxon>Eukaryota</taxon>
        <taxon>Metazoa</taxon>
        <taxon>Chordata</taxon>
        <taxon>Craniata</taxon>
        <taxon>Vertebrata</taxon>
        <taxon>Euteleostomi</taxon>
        <taxon>Actinopterygii</taxon>
        <taxon>Neopterygii</taxon>
        <taxon>Teleostei</taxon>
        <taxon>Neoteleostei</taxon>
        <taxon>Acanthomorphata</taxon>
        <taxon>Ovalentaria</taxon>
        <taxon>Blenniimorphae</taxon>
        <taxon>Blenniiformes</taxon>
        <taxon>Gobiesocoidei</taxon>
        <taxon>Gobiesocidae</taxon>
        <taxon>Gobiesocinae</taxon>
        <taxon>Gouania</taxon>
    </lineage>
</organism>
<evidence type="ECO:0000256" key="6">
    <source>
        <dbReference type="ARBA" id="ARBA00022792"/>
    </source>
</evidence>
<reference evidence="13" key="1">
    <citation type="submission" date="2020-06" db="EMBL/GenBank/DDBJ databases">
        <authorList>
            <consortium name="Wellcome Sanger Institute Data Sharing"/>
        </authorList>
    </citation>
    <scope>NUCLEOTIDE SEQUENCE [LARGE SCALE GENOMIC DNA]</scope>
</reference>
<dbReference type="PRINTS" id="PR02042">
    <property type="entry name" value="CCSMST1"/>
</dbReference>
<comment type="subcellular location">
    <subcellularLocation>
        <location evidence="1">Mitochondrion inner membrane</location>
        <topology evidence="1">Single-pass membrane protein</topology>
    </subcellularLocation>
</comment>
<evidence type="ECO:0000256" key="3">
    <source>
        <dbReference type="ARBA" id="ARBA00022660"/>
    </source>
</evidence>
<dbReference type="GO" id="GO:0005743">
    <property type="term" value="C:mitochondrial inner membrane"/>
    <property type="evidence" value="ECO:0007669"/>
    <property type="project" value="UniProtKB-SubCell"/>
</dbReference>
<keyword evidence="6" id="KW-0999">Mitochondrion inner membrane</keyword>
<dbReference type="InterPro" id="IPR023248">
    <property type="entry name" value="UQCC4_vert"/>
</dbReference>
<accession>A0A8C5EF48</accession>
<dbReference type="Proteomes" id="UP000694680">
    <property type="component" value="Chromosome 19"/>
</dbReference>
<evidence type="ECO:0000256" key="12">
    <source>
        <dbReference type="SAM" id="MobiDB-lite"/>
    </source>
</evidence>
<dbReference type="PANTHER" id="PTHR35268:SF1">
    <property type="entry name" value="UBIQUINOL-CYTOCHROME-C REDUCTASE COMPLEX ASSEMBLY FACTOR 4"/>
    <property type="match status" value="1"/>
</dbReference>
<evidence type="ECO:0000256" key="8">
    <source>
        <dbReference type="ARBA" id="ARBA00022989"/>
    </source>
</evidence>
<dbReference type="Pfam" id="PF15013">
    <property type="entry name" value="CCSMST1"/>
    <property type="match status" value="1"/>
</dbReference>
<evidence type="ECO:0000256" key="5">
    <source>
        <dbReference type="ARBA" id="ARBA00022729"/>
    </source>
</evidence>
<keyword evidence="2" id="KW-0813">Transport</keyword>
<evidence type="ECO:0000313" key="13">
    <source>
        <dbReference type="Ensembl" id="ENSGWIP00000020356.1"/>
    </source>
</evidence>
<comment type="similarity">
    <text evidence="11">Belongs to the UQCC4 family.</text>
</comment>
<keyword evidence="8" id="KW-1133">Transmembrane helix</keyword>
<evidence type="ECO:0000313" key="14">
    <source>
        <dbReference type="Proteomes" id="UP000694680"/>
    </source>
</evidence>